<dbReference type="InterPro" id="IPR006047">
    <property type="entry name" value="GH13_cat_dom"/>
</dbReference>
<evidence type="ECO:0000313" key="10">
    <source>
        <dbReference type="EMBL" id="AVM42962.1"/>
    </source>
</evidence>
<dbReference type="OrthoDB" id="9805159at2"/>
<comment type="similarity">
    <text evidence="2">Belongs to the glycosyl hydrolase 13 family.</text>
</comment>
<evidence type="ECO:0000256" key="1">
    <source>
        <dbReference type="ARBA" id="ARBA00001913"/>
    </source>
</evidence>
<evidence type="ECO:0000259" key="9">
    <source>
        <dbReference type="SMART" id="SM00642"/>
    </source>
</evidence>
<feature type="binding site" evidence="8">
    <location>
        <position position="103"/>
    </location>
    <ligand>
        <name>Ca(2+)</name>
        <dbReference type="ChEBI" id="CHEBI:29108"/>
        <label>1</label>
    </ligand>
</feature>
<gene>
    <name evidence="10" type="ORF">C5Q98_06945</name>
</gene>
<dbReference type="SMART" id="SM00642">
    <property type="entry name" value="Aamy"/>
    <property type="match status" value="1"/>
</dbReference>
<dbReference type="NCBIfam" id="NF006968">
    <property type="entry name" value="PRK09441.1-1"/>
    <property type="match status" value="1"/>
</dbReference>
<organism evidence="10 11">
    <name type="scientific">Fastidiosipila sanguinis</name>
    <dbReference type="NCBI Taxonomy" id="236753"/>
    <lineage>
        <taxon>Bacteria</taxon>
        <taxon>Bacillati</taxon>
        <taxon>Bacillota</taxon>
        <taxon>Clostridia</taxon>
        <taxon>Eubacteriales</taxon>
        <taxon>Oscillospiraceae</taxon>
        <taxon>Fastidiosipila</taxon>
    </lineage>
</organism>
<dbReference type="InterPro" id="IPR017853">
    <property type="entry name" value="GH"/>
</dbReference>
<feature type="active site" description="Nucleophile" evidence="7">
    <location>
        <position position="232"/>
    </location>
</feature>
<dbReference type="Gene3D" id="3.20.20.80">
    <property type="entry name" value="Glycosidases"/>
    <property type="match status" value="1"/>
</dbReference>
<dbReference type="InterPro" id="IPR013776">
    <property type="entry name" value="A-amylase_thermo"/>
</dbReference>
<keyword evidence="5" id="KW-0119">Carbohydrate metabolism</keyword>
<dbReference type="CDD" id="cd11318">
    <property type="entry name" value="AmyAc_bac_fung_AmyA"/>
    <property type="match status" value="1"/>
</dbReference>
<protein>
    <submittedName>
        <fullName evidence="10">Alpha-amylase</fullName>
    </submittedName>
</protein>
<dbReference type="InterPro" id="IPR013780">
    <property type="entry name" value="Glyco_hydro_b"/>
</dbReference>
<sequence>MRNGVMFQSFEWYMEDNGNFYKDLIARAQEMKQLGFDSIWLPPVFKGTGTNDVGYGTYDLYDLGEFDQNGSLRTKYGTKEELLTLIDTLHAEDILAYMDVVLNHKAGADYTERFYATEVDQNNRIQEISESHEIEAWTGFDFPGRNGKYSDFKWNHTHFSGVDYDSLENKSGVFRIDGENKGWSYGVSGEHGNFDYLMNADIDHANPEVREELLRWTDWFVNETNPDGFRLDAVKHIDDQFLNTYSSYIEENYPGLYLFAEYWESNLGNISDFLERTNFQIDVFDVPLHFNLFAAANNEGYDLRKIFDNTVVQHHPMEAVTFVDNHDSQPGQSLESWIGRHFKERAYALILLREAGYPCVFAGDYYGIQNGDYPQEDLAYDINRLLEVRANYAYGEQRDFFQDEQAIGWARMGDPDNGHDGLLAVTVSMHSQADIEMDFGPEHAGCKFVDYLDRNSGYEVILNEDGHGSFPVKAGSVSCWISQISEDSEDQDTELKGLDER</sequence>
<dbReference type="SUPFAM" id="SSF51445">
    <property type="entry name" value="(Trans)glycosidases"/>
    <property type="match status" value="1"/>
</dbReference>
<dbReference type="Gene3D" id="2.40.30.140">
    <property type="match status" value="1"/>
</dbReference>
<keyword evidence="11" id="KW-1185">Reference proteome</keyword>
<dbReference type="RefSeq" id="WP_106012910.1">
    <property type="nucleotide sequence ID" value="NZ_CP027226.1"/>
</dbReference>
<dbReference type="GO" id="GO:0005975">
    <property type="term" value="P:carbohydrate metabolic process"/>
    <property type="evidence" value="ECO:0007669"/>
    <property type="project" value="InterPro"/>
</dbReference>
<evidence type="ECO:0000256" key="3">
    <source>
        <dbReference type="ARBA" id="ARBA00022723"/>
    </source>
</evidence>
<keyword evidence="4" id="KW-0378">Hydrolase</keyword>
<accession>A0A2S0KPK1</accession>
<feature type="binding site" evidence="8">
    <location>
        <position position="236"/>
    </location>
    <ligand>
        <name>Ca(2+)</name>
        <dbReference type="ChEBI" id="CHEBI:29108"/>
        <label>1</label>
    </ligand>
</feature>
<evidence type="ECO:0000256" key="4">
    <source>
        <dbReference type="ARBA" id="ARBA00022801"/>
    </source>
</evidence>
<feature type="binding site" evidence="8">
    <location>
        <position position="201"/>
    </location>
    <ligand>
        <name>Ca(2+)</name>
        <dbReference type="ChEBI" id="CHEBI:29108"/>
        <label>1</label>
    </ligand>
</feature>
<name>A0A2S0KPK1_9FIRM</name>
<keyword evidence="6" id="KW-0326">Glycosidase</keyword>
<dbReference type="NCBIfam" id="NF006969">
    <property type="entry name" value="PRK09441.1-2"/>
    <property type="match status" value="1"/>
</dbReference>
<comment type="cofactor">
    <cofactor evidence="1">
        <name>Ca(2+)</name>
        <dbReference type="ChEBI" id="CHEBI:29108"/>
    </cofactor>
</comment>
<evidence type="ECO:0000256" key="2">
    <source>
        <dbReference type="ARBA" id="ARBA00008061"/>
    </source>
</evidence>
<keyword evidence="8" id="KW-0106">Calcium</keyword>
<dbReference type="Proteomes" id="UP000237947">
    <property type="component" value="Chromosome"/>
</dbReference>
<keyword evidence="3 8" id="KW-0479">Metal-binding</keyword>
<feature type="domain" description="Glycosyl hydrolase family 13 catalytic" evidence="9">
    <location>
        <begin position="4"/>
        <end position="389"/>
    </location>
</feature>
<dbReference type="PANTHER" id="PTHR43447">
    <property type="entry name" value="ALPHA-AMYLASE"/>
    <property type="match status" value="1"/>
</dbReference>
<evidence type="ECO:0000256" key="8">
    <source>
        <dbReference type="PIRSR" id="PIRSR001021-2"/>
    </source>
</evidence>
<feature type="binding site" evidence="8">
    <location>
        <position position="195"/>
    </location>
    <ligand>
        <name>Ca(2+)</name>
        <dbReference type="ChEBI" id="CHEBI:29108"/>
        <label>1</label>
    </ligand>
</feature>
<evidence type="ECO:0000256" key="5">
    <source>
        <dbReference type="ARBA" id="ARBA00023277"/>
    </source>
</evidence>
<dbReference type="AlphaFoldDB" id="A0A2S0KPK1"/>
<evidence type="ECO:0000256" key="7">
    <source>
        <dbReference type="PIRSR" id="PIRSR001021-1"/>
    </source>
</evidence>
<dbReference type="GO" id="GO:0005509">
    <property type="term" value="F:calcium ion binding"/>
    <property type="evidence" value="ECO:0007669"/>
    <property type="project" value="InterPro"/>
</dbReference>
<reference evidence="11" key="1">
    <citation type="submission" date="2018-02" db="EMBL/GenBank/DDBJ databases">
        <authorList>
            <person name="Holder M.E."/>
            <person name="Ajami N.J."/>
            <person name="Petrosino J.F."/>
        </authorList>
    </citation>
    <scope>NUCLEOTIDE SEQUENCE [LARGE SCALE GENOMIC DNA]</scope>
    <source>
        <strain evidence="11">CCUG 47711</strain>
    </source>
</reference>
<feature type="binding site" evidence="8">
    <location>
        <position position="203"/>
    </location>
    <ligand>
        <name>Ca(2+)</name>
        <dbReference type="ChEBI" id="CHEBI:29108"/>
        <label>2</label>
    </ligand>
</feature>
<dbReference type="KEGG" id="fsa:C5Q98_06945"/>
<feature type="active site" description="Proton donor" evidence="7">
    <location>
        <position position="261"/>
    </location>
</feature>
<dbReference type="Gene3D" id="2.60.40.1180">
    <property type="entry name" value="Golgi alpha-mannosidase II"/>
    <property type="match status" value="1"/>
</dbReference>
<evidence type="ECO:0000313" key="11">
    <source>
        <dbReference type="Proteomes" id="UP000237947"/>
    </source>
</evidence>
<dbReference type="EMBL" id="CP027226">
    <property type="protein sequence ID" value="AVM42962.1"/>
    <property type="molecule type" value="Genomic_DNA"/>
</dbReference>
<dbReference type="SUPFAM" id="SSF51011">
    <property type="entry name" value="Glycosyl hydrolase domain"/>
    <property type="match status" value="1"/>
</dbReference>
<dbReference type="GO" id="GO:0004553">
    <property type="term" value="F:hydrolase activity, hydrolyzing O-glycosyl compounds"/>
    <property type="evidence" value="ECO:0007669"/>
    <property type="project" value="InterPro"/>
</dbReference>
<proteinExistence type="inferred from homology"/>
<evidence type="ECO:0000256" key="6">
    <source>
        <dbReference type="ARBA" id="ARBA00023295"/>
    </source>
</evidence>
<dbReference type="Pfam" id="PF00128">
    <property type="entry name" value="Alpha-amylase"/>
    <property type="match status" value="1"/>
</dbReference>
<dbReference type="PIRSF" id="PIRSF001021">
    <property type="entry name" value="Alph-amls_thrmst"/>
    <property type="match status" value="1"/>
</dbReference>